<dbReference type="Pfam" id="PF00027">
    <property type="entry name" value="cNMP_binding"/>
    <property type="match status" value="1"/>
</dbReference>
<keyword evidence="10 12" id="KW-0472">Membrane</keyword>
<dbReference type="GO" id="GO:0030253">
    <property type="term" value="P:protein secretion by the type I secretion system"/>
    <property type="evidence" value="ECO:0007669"/>
    <property type="project" value="InterPro"/>
</dbReference>
<dbReference type="InterPro" id="IPR017871">
    <property type="entry name" value="ABC_transporter-like_CS"/>
</dbReference>
<dbReference type="CDD" id="cd02259">
    <property type="entry name" value="Peptidase_C39_like"/>
    <property type="match status" value="1"/>
</dbReference>
<dbReference type="InterPro" id="IPR039421">
    <property type="entry name" value="Type_1_exporter"/>
</dbReference>
<dbReference type="GO" id="GO:0005524">
    <property type="term" value="F:ATP binding"/>
    <property type="evidence" value="ECO:0007669"/>
    <property type="project" value="UniProtKB-KW"/>
</dbReference>
<dbReference type="PANTHER" id="PTHR43394">
    <property type="entry name" value="ATP-DEPENDENT PERMEASE MDL1, MITOCHONDRIAL"/>
    <property type="match status" value="1"/>
</dbReference>
<dbReference type="KEGG" id="bsen:DP114_25130"/>
<dbReference type="InterPro" id="IPR027417">
    <property type="entry name" value="P-loop_NTPase"/>
</dbReference>
<keyword evidence="2" id="KW-0813">Transport</keyword>
<keyword evidence="9 12" id="KW-1133">Transmembrane helix</keyword>
<evidence type="ECO:0000256" key="2">
    <source>
        <dbReference type="ARBA" id="ARBA00022448"/>
    </source>
</evidence>
<dbReference type="SUPFAM" id="SSF51206">
    <property type="entry name" value="cAMP-binding domain-like"/>
    <property type="match status" value="1"/>
</dbReference>
<feature type="transmembrane region" description="Helical" evidence="12">
    <location>
        <begin position="454"/>
        <end position="480"/>
    </location>
</feature>
<reference evidence="17 18" key="1">
    <citation type="submission" date="2018-06" db="EMBL/GenBank/DDBJ databases">
        <title>Comparative genomics of Brasilonema spp. strains.</title>
        <authorList>
            <person name="Alvarenga D.O."/>
            <person name="Fiore M.F."/>
            <person name="Varani A.M."/>
        </authorList>
    </citation>
    <scope>NUCLEOTIDE SEQUENCE [LARGE SCALE GENOMIC DNA]</scope>
    <source>
        <strain evidence="17 18">CENA114</strain>
    </source>
</reference>
<dbReference type="PROSITE" id="PS50929">
    <property type="entry name" value="ABC_TM1F"/>
    <property type="match status" value="1"/>
</dbReference>
<evidence type="ECO:0000256" key="9">
    <source>
        <dbReference type="ARBA" id="ARBA00022989"/>
    </source>
</evidence>
<evidence type="ECO:0000259" key="13">
    <source>
        <dbReference type="PROSITE" id="PS50042"/>
    </source>
</evidence>
<evidence type="ECO:0000256" key="3">
    <source>
        <dbReference type="ARBA" id="ARBA00022475"/>
    </source>
</evidence>
<evidence type="ECO:0000256" key="6">
    <source>
        <dbReference type="ARBA" id="ARBA00022801"/>
    </source>
</evidence>
<name>A0A856MP65_9CYAN</name>
<keyword evidence="6" id="KW-0378">Hydrolase</keyword>
<feature type="domain" description="Cyclic nucleotide-binding" evidence="13">
    <location>
        <begin position="17"/>
        <end position="120"/>
    </location>
</feature>
<feature type="transmembrane region" description="Helical" evidence="12">
    <location>
        <begin position="592"/>
        <end position="616"/>
    </location>
</feature>
<dbReference type="PROSITE" id="PS00211">
    <property type="entry name" value="ABC_TRANSPORTER_1"/>
    <property type="match status" value="1"/>
</dbReference>
<dbReference type="InterPro" id="IPR003593">
    <property type="entry name" value="AAA+_ATPase"/>
</dbReference>
<dbReference type="PANTHER" id="PTHR43394:SF1">
    <property type="entry name" value="ATP-BINDING CASSETTE SUB-FAMILY B MEMBER 10, MITOCHONDRIAL"/>
    <property type="match status" value="1"/>
</dbReference>
<dbReference type="Pfam" id="PF00664">
    <property type="entry name" value="ABC_membrane"/>
    <property type="match status" value="1"/>
</dbReference>
<dbReference type="InterPro" id="IPR011527">
    <property type="entry name" value="ABC1_TM_dom"/>
</dbReference>
<dbReference type="EMBL" id="CP030118">
    <property type="protein sequence ID" value="QDL10746.1"/>
    <property type="molecule type" value="Genomic_DNA"/>
</dbReference>
<evidence type="ECO:0000256" key="4">
    <source>
        <dbReference type="ARBA" id="ARBA00022692"/>
    </source>
</evidence>
<dbReference type="SMART" id="SM00100">
    <property type="entry name" value="cNMP"/>
    <property type="match status" value="1"/>
</dbReference>
<evidence type="ECO:0000256" key="11">
    <source>
        <dbReference type="SAM" id="MobiDB-lite"/>
    </source>
</evidence>
<feature type="domain" description="Peptidase C39" evidence="16">
    <location>
        <begin position="304"/>
        <end position="426"/>
    </location>
</feature>
<dbReference type="InterPro" id="IPR000595">
    <property type="entry name" value="cNMP-bd_dom"/>
</dbReference>
<dbReference type="PROSITE" id="PS50042">
    <property type="entry name" value="CNMP_BINDING_3"/>
    <property type="match status" value="1"/>
</dbReference>
<dbReference type="FunFam" id="3.40.50.300:FF:000221">
    <property type="entry name" value="Multidrug ABC transporter ATP-binding protein"/>
    <property type="match status" value="1"/>
</dbReference>
<dbReference type="Pfam" id="PF03412">
    <property type="entry name" value="Peptidase_C39"/>
    <property type="match status" value="1"/>
</dbReference>
<dbReference type="Proteomes" id="UP000503129">
    <property type="component" value="Chromosome"/>
</dbReference>
<dbReference type="CDD" id="cd18782">
    <property type="entry name" value="ABC_6TM_PrtD_LapB_HlyB_like"/>
    <property type="match status" value="1"/>
</dbReference>
<dbReference type="GO" id="GO:0008234">
    <property type="term" value="F:cysteine-type peptidase activity"/>
    <property type="evidence" value="ECO:0007669"/>
    <property type="project" value="UniProtKB-KW"/>
</dbReference>
<evidence type="ECO:0000313" key="17">
    <source>
        <dbReference type="EMBL" id="QDL10746.1"/>
    </source>
</evidence>
<feature type="transmembrane region" description="Helical" evidence="12">
    <location>
        <begin position="565"/>
        <end position="586"/>
    </location>
</feature>
<evidence type="ECO:0000313" key="18">
    <source>
        <dbReference type="Proteomes" id="UP000503129"/>
    </source>
</evidence>
<keyword evidence="3" id="KW-1003">Cell membrane</keyword>
<dbReference type="PROSITE" id="PS50893">
    <property type="entry name" value="ABC_TRANSPORTER_2"/>
    <property type="match status" value="1"/>
</dbReference>
<dbReference type="AlphaFoldDB" id="A0A856MP65"/>
<evidence type="ECO:0000256" key="7">
    <source>
        <dbReference type="ARBA" id="ARBA00022807"/>
    </source>
</evidence>
<feature type="transmembrane region" description="Helical" evidence="12">
    <location>
        <begin position="492"/>
        <end position="516"/>
    </location>
</feature>
<evidence type="ECO:0000256" key="5">
    <source>
        <dbReference type="ARBA" id="ARBA00022741"/>
    </source>
</evidence>
<dbReference type="Gene3D" id="3.40.50.300">
    <property type="entry name" value="P-loop containing nucleotide triphosphate hydrolases"/>
    <property type="match status" value="1"/>
</dbReference>
<keyword evidence="18" id="KW-1185">Reference proteome</keyword>
<feature type="domain" description="ABC transmembrane type-1" evidence="15">
    <location>
        <begin position="458"/>
        <end position="737"/>
    </location>
</feature>
<dbReference type="SUPFAM" id="SSF90123">
    <property type="entry name" value="ABC transporter transmembrane region"/>
    <property type="match status" value="1"/>
</dbReference>
<keyword evidence="5" id="KW-0547">Nucleotide-binding</keyword>
<evidence type="ECO:0000256" key="10">
    <source>
        <dbReference type="ARBA" id="ARBA00023136"/>
    </source>
</evidence>
<dbReference type="InterPro" id="IPR036640">
    <property type="entry name" value="ABC1_TM_sf"/>
</dbReference>
<dbReference type="SUPFAM" id="SSF52540">
    <property type="entry name" value="P-loop containing nucleoside triphosphate hydrolases"/>
    <property type="match status" value="1"/>
</dbReference>
<accession>A0A856MP65</accession>
<keyword evidence="4 12" id="KW-0812">Transmembrane</keyword>
<proteinExistence type="predicted"/>
<comment type="subcellular location">
    <subcellularLocation>
        <location evidence="1">Cell membrane</location>
        <topology evidence="1">Multi-pass membrane protein</topology>
    </subcellularLocation>
</comment>
<gene>
    <name evidence="17" type="ORF">DP114_25130</name>
</gene>
<dbReference type="RefSeq" id="WP_169264624.1">
    <property type="nucleotide sequence ID" value="NZ_CAWOXK010000001.1"/>
</dbReference>
<dbReference type="CDD" id="cd00038">
    <property type="entry name" value="CAP_ED"/>
    <property type="match status" value="1"/>
</dbReference>
<dbReference type="GO" id="GO:0030256">
    <property type="term" value="C:type I protein secretion system complex"/>
    <property type="evidence" value="ECO:0007669"/>
    <property type="project" value="InterPro"/>
</dbReference>
<keyword evidence="8" id="KW-0067">ATP-binding</keyword>
<evidence type="ECO:0000256" key="1">
    <source>
        <dbReference type="ARBA" id="ARBA00004651"/>
    </source>
</evidence>
<dbReference type="NCBIfam" id="TIGR01846">
    <property type="entry name" value="type_I_sec_HlyB"/>
    <property type="match status" value="1"/>
</dbReference>
<evidence type="ECO:0000256" key="8">
    <source>
        <dbReference type="ARBA" id="ARBA00022840"/>
    </source>
</evidence>
<feature type="domain" description="ABC transporter" evidence="14">
    <location>
        <begin position="772"/>
        <end position="1007"/>
    </location>
</feature>
<dbReference type="InterPro" id="IPR018490">
    <property type="entry name" value="cNMP-bd_dom_sf"/>
</dbReference>
<dbReference type="InterPro" id="IPR014710">
    <property type="entry name" value="RmlC-like_jellyroll"/>
</dbReference>
<dbReference type="GO" id="GO:0016887">
    <property type="term" value="F:ATP hydrolysis activity"/>
    <property type="evidence" value="ECO:0007669"/>
    <property type="project" value="InterPro"/>
</dbReference>
<evidence type="ECO:0000259" key="15">
    <source>
        <dbReference type="PROSITE" id="PS50929"/>
    </source>
</evidence>
<feature type="compositionally biased region" description="Basic and acidic residues" evidence="11">
    <location>
        <begin position="247"/>
        <end position="262"/>
    </location>
</feature>
<dbReference type="GO" id="GO:0015421">
    <property type="term" value="F:ABC-type oligopeptide transporter activity"/>
    <property type="evidence" value="ECO:0007669"/>
    <property type="project" value="TreeGrafter"/>
</dbReference>
<feature type="region of interest" description="Disordered" evidence="11">
    <location>
        <begin position="242"/>
        <end position="275"/>
    </location>
</feature>
<dbReference type="Gene3D" id="3.90.70.10">
    <property type="entry name" value="Cysteine proteinases"/>
    <property type="match status" value="1"/>
</dbReference>
<dbReference type="Gene3D" id="1.20.1560.10">
    <property type="entry name" value="ABC transporter type 1, transmembrane domain"/>
    <property type="match status" value="1"/>
</dbReference>
<evidence type="ECO:0000259" key="16">
    <source>
        <dbReference type="PROSITE" id="PS50990"/>
    </source>
</evidence>
<protein>
    <submittedName>
        <fullName evidence="17">Type I secretion system permease/ATPase</fullName>
    </submittedName>
</protein>
<keyword evidence="7" id="KW-0788">Thiol protease</keyword>
<dbReference type="Pfam" id="PF00005">
    <property type="entry name" value="ABC_tran"/>
    <property type="match status" value="1"/>
</dbReference>
<organism evidence="17 18">
    <name type="scientific">Brasilonema sennae CENA114</name>
    <dbReference type="NCBI Taxonomy" id="415709"/>
    <lineage>
        <taxon>Bacteria</taxon>
        <taxon>Bacillati</taxon>
        <taxon>Cyanobacteriota</taxon>
        <taxon>Cyanophyceae</taxon>
        <taxon>Nostocales</taxon>
        <taxon>Scytonemataceae</taxon>
        <taxon>Brasilonema</taxon>
        <taxon>Bromeliae group (in: Brasilonema)</taxon>
    </lineage>
</organism>
<feature type="transmembrane region" description="Helical" evidence="12">
    <location>
        <begin position="684"/>
        <end position="702"/>
    </location>
</feature>
<dbReference type="GO" id="GO:0006508">
    <property type="term" value="P:proteolysis"/>
    <property type="evidence" value="ECO:0007669"/>
    <property type="project" value="InterPro"/>
</dbReference>
<dbReference type="InterPro" id="IPR003439">
    <property type="entry name" value="ABC_transporter-like_ATP-bd"/>
</dbReference>
<dbReference type="PROSITE" id="PS50990">
    <property type="entry name" value="PEPTIDASE_C39"/>
    <property type="match status" value="1"/>
</dbReference>
<dbReference type="GO" id="GO:0005886">
    <property type="term" value="C:plasma membrane"/>
    <property type="evidence" value="ECO:0007669"/>
    <property type="project" value="UniProtKB-SubCell"/>
</dbReference>
<evidence type="ECO:0000256" key="12">
    <source>
        <dbReference type="SAM" id="Phobius"/>
    </source>
</evidence>
<dbReference type="Gene3D" id="2.60.120.10">
    <property type="entry name" value="Jelly Rolls"/>
    <property type="match status" value="1"/>
</dbReference>
<dbReference type="SMART" id="SM00382">
    <property type="entry name" value="AAA"/>
    <property type="match status" value="1"/>
</dbReference>
<evidence type="ECO:0000259" key="14">
    <source>
        <dbReference type="PROSITE" id="PS50893"/>
    </source>
</evidence>
<dbReference type="InterPro" id="IPR005074">
    <property type="entry name" value="Peptidase_C39"/>
</dbReference>
<sequence length="1012" mass="113231">MTYTKTTIHDFLAELFPFDQLPTATLTKLGEKVQLLRYSMGQTILLPEHIPAQISILYEGQARLLSYAPHTQTPVTLQLLKKGDILGWTSLLRGIPCETVIASTETICLTLEATEFLDLLKHNPTFAKGFENRCSVSEVFELLGAELAQQADSKVILLSSGASDIKELTFKVLKEAVVFTLPQGKTLLKQLDSNLVWFVSGGKLKNLPVGSRLQLKDGPTQLNVSDKKSAVRLVGIPKATLSPKASRSTEESTQRNLEKNLSLEDIPLGPKRPPKLVAKIDSDDERCGSRRLRRSPSHKYPYIHGRGSVEATLACFQMLSQYWHIPFRQDVIRKVVNNQIQRTQSLSLQLCGAVAELMGLNAQLIHIPASAVTRLQAPAIIRWQDSFAILYEISEQKLILAIPESGIVQQKPAKFIENWGDEGQVLLLKPTKSTPKQRFSLRWFIPSLFKYRKVLFEVLLASFFVQIFTLANPLIIQVIIDKVIIQNSFDTLHVMGILLLILAVFEGLLTSLRTYLFVDTTNRIDLTLGSEIIDHLLRLPLRYFERRPVGELATRANELENIRSFLTGTALTVVLDAVFSLIYILVMMVYSWLMTLVALATVPLFALLTALVSPIVRRQLREKAVRNAQTQSYLVEVLSGIQTVKAQNIELRSRWQWQEHYSQYVTAGFQTVITSTTASATSHFLNQVSGLLILWMGSYLVLQGQLSLGQLIAFRIIASYVTAPLLRLTQLWQNFQETALSLERLADIVDTPIEADETDRNNIPMPAIKGAVTYENVSFRFNPSGPLQLVNINLDFTPGQFVGIVGQSGSGKSTLMKLLPRLYDIESGRILIDDYDIAKVELYSLRRQIGMVLQDSLLFDGTVQENIALTNPDATTEEIIEAAKIAAAHDFIMSLPNGYNTRVGERGSALSGGQRQRIAIARTVLQNPHLLVLDEATSALDYHSERQVCLNLAKAFQGRTVFFITHRLSTVKHADVILLLDKGAAVEQGTHAQLMAQRGRYYCLYQQQETQL</sequence>
<keyword evidence="7" id="KW-0645">Protease</keyword>
<dbReference type="InterPro" id="IPR010132">
    <property type="entry name" value="ATPase_T1SS_HlyB"/>
</dbReference>